<feature type="chain" id="PRO_5012759998" evidence="1">
    <location>
        <begin position="20"/>
        <end position="124"/>
    </location>
</feature>
<dbReference type="AlphaFoldDB" id="A0A238JDB0"/>
<feature type="signal peptide" evidence="1">
    <location>
        <begin position="1"/>
        <end position="19"/>
    </location>
</feature>
<dbReference type="RefSeq" id="WP_099245666.1">
    <property type="nucleotide sequence ID" value="NZ_FXXP01000002.1"/>
</dbReference>
<keyword evidence="3" id="KW-1185">Reference proteome</keyword>
<accession>A0A238JDB0</accession>
<name>A0A238JDB0_9RHOB</name>
<gene>
    <name evidence="2" type="ORF">TRP8649_02493</name>
</gene>
<reference evidence="3" key="1">
    <citation type="submission" date="2017-05" db="EMBL/GenBank/DDBJ databases">
        <authorList>
            <person name="Rodrigo-Torres L."/>
            <person name="Arahal R. D."/>
            <person name="Lucena T."/>
        </authorList>
    </citation>
    <scope>NUCLEOTIDE SEQUENCE [LARGE SCALE GENOMIC DNA]</scope>
    <source>
        <strain evidence="3">CECT 8649</strain>
    </source>
</reference>
<proteinExistence type="predicted"/>
<evidence type="ECO:0000313" key="3">
    <source>
        <dbReference type="Proteomes" id="UP000225972"/>
    </source>
</evidence>
<dbReference type="OrthoDB" id="7876140at2"/>
<keyword evidence="1" id="KW-0732">Signal</keyword>
<sequence length="124" mass="12962">MKQSLAIAGMLAMPCVVSADDLAGTTLTCSFTTECYELEECTFADFSVDVALPETFPGTGSLLPDTGPAKGTADMLGDLLILSARDDNGAYLLSRSAGGLAKLSVHYSGNHMMIAYDGQCRVAQ</sequence>
<dbReference type="Proteomes" id="UP000225972">
    <property type="component" value="Unassembled WGS sequence"/>
</dbReference>
<protein>
    <submittedName>
        <fullName evidence="2">Uncharacterized protein</fullName>
    </submittedName>
</protein>
<organism evidence="2 3">
    <name type="scientific">Pelagimonas phthalicica</name>
    <dbReference type="NCBI Taxonomy" id="1037362"/>
    <lineage>
        <taxon>Bacteria</taxon>
        <taxon>Pseudomonadati</taxon>
        <taxon>Pseudomonadota</taxon>
        <taxon>Alphaproteobacteria</taxon>
        <taxon>Rhodobacterales</taxon>
        <taxon>Roseobacteraceae</taxon>
        <taxon>Pelagimonas</taxon>
    </lineage>
</organism>
<dbReference type="EMBL" id="FXXP01000002">
    <property type="protein sequence ID" value="SMX28373.1"/>
    <property type="molecule type" value="Genomic_DNA"/>
</dbReference>
<evidence type="ECO:0000256" key="1">
    <source>
        <dbReference type="SAM" id="SignalP"/>
    </source>
</evidence>
<evidence type="ECO:0000313" key="2">
    <source>
        <dbReference type="EMBL" id="SMX28373.1"/>
    </source>
</evidence>